<comment type="caution">
    <text evidence="1">The sequence shown here is derived from an EMBL/GenBank/DDBJ whole genome shotgun (WGS) entry which is preliminary data.</text>
</comment>
<gene>
    <name evidence="1" type="primary">RvY_06864-1</name>
    <name evidence="1" type="synonym">RvY_06864.1</name>
    <name evidence="1" type="ORF">RvY_06864</name>
</gene>
<proteinExistence type="predicted"/>
<keyword evidence="2" id="KW-1185">Reference proteome</keyword>
<protein>
    <submittedName>
        <fullName evidence="1">Uncharacterized protein</fullName>
    </submittedName>
</protein>
<dbReference type="Proteomes" id="UP000186922">
    <property type="component" value="Unassembled WGS sequence"/>
</dbReference>
<accession>A0A1D1V034</accession>
<name>A0A1D1V034_RAMVA</name>
<organism evidence="1 2">
    <name type="scientific">Ramazzottius varieornatus</name>
    <name type="common">Water bear</name>
    <name type="synonym">Tardigrade</name>
    <dbReference type="NCBI Taxonomy" id="947166"/>
    <lineage>
        <taxon>Eukaryota</taxon>
        <taxon>Metazoa</taxon>
        <taxon>Ecdysozoa</taxon>
        <taxon>Tardigrada</taxon>
        <taxon>Eutardigrada</taxon>
        <taxon>Parachela</taxon>
        <taxon>Hypsibioidea</taxon>
        <taxon>Ramazzottiidae</taxon>
        <taxon>Ramazzottius</taxon>
    </lineage>
</organism>
<dbReference type="AlphaFoldDB" id="A0A1D1V034"/>
<reference evidence="1 2" key="1">
    <citation type="journal article" date="2016" name="Nat. Commun.">
        <title>Extremotolerant tardigrade genome and improved radiotolerance of human cultured cells by tardigrade-unique protein.</title>
        <authorList>
            <person name="Hashimoto T."/>
            <person name="Horikawa D.D."/>
            <person name="Saito Y."/>
            <person name="Kuwahara H."/>
            <person name="Kozuka-Hata H."/>
            <person name="Shin-I T."/>
            <person name="Minakuchi Y."/>
            <person name="Ohishi K."/>
            <person name="Motoyama A."/>
            <person name="Aizu T."/>
            <person name="Enomoto A."/>
            <person name="Kondo K."/>
            <person name="Tanaka S."/>
            <person name="Hara Y."/>
            <person name="Koshikawa S."/>
            <person name="Sagara H."/>
            <person name="Miura T."/>
            <person name="Yokobori S."/>
            <person name="Miyagawa K."/>
            <person name="Suzuki Y."/>
            <person name="Kubo T."/>
            <person name="Oyama M."/>
            <person name="Kohara Y."/>
            <person name="Fujiyama A."/>
            <person name="Arakawa K."/>
            <person name="Katayama T."/>
            <person name="Toyoda A."/>
            <person name="Kunieda T."/>
        </authorList>
    </citation>
    <scope>NUCLEOTIDE SEQUENCE [LARGE SCALE GENOMIC DNA]</scope>
    <source>
        <strain evidence="1 2">YOKOZUNA-1</strain>
    </source>
</reference>
<dbReference type="EMBL" id="BDGG01000003">
    <property type="protein sequence ID" value="GAU95206.1"/>
    <property type="molecule type" value="Genomic_DNA"/>
</dbReference>
<evidence type="ECO:0000313" key="2">
    <source>
        <dbReference type="Proteomes" id="UP000186922"/>
    </source>
</evidence>
<sequence length="58" mass="6365">MDGKLIQSDFYPVPFATLFNNPVRGWAELVGHVDACGCPGPVGVVMTSEKAFRLLERK</sequence>
<evidence type="ECO:0000313" key="1">
    <source>
        <dbReference type="EMBL" id="GAU95206.1"/>
    </source>
</evidence>